<dbReference type="InterPro" id="IPR029063">
    <property type="entry name" value="SAM-dependent_MTases_sf"/>
</dbReference>
<protein>
    <recommendedName>
        <fullName evidence="2">tRNA (guanine(46)-N(7))-methyltransferase</fullName>
        <ecNumber evidence="2">2.1.1.33</ecNumber>
    </recommendedName>
</protein>
<reference evidence="7" key="1">
    <citation type="submission" date="2015-10" db="EMBL/GenBank/DDBJ databases">
        <authorList>
            <person name="Gilbert D.G."/>
        </authorList>
    </citation>
    <scope>NUCLEOTIDE SEQUENCE</scope>
</reference>
<dbReference type="HAMAP" id="MF_01057">
    <property type="entry name" value="tRNA_methyltr_TrmB"/>
    <property type="match status" value="1"/>
</dbReference>
<dbReference type="Pfam" id="PF02390">
    <property type="entry name" value="Methyltransf_4"/>
    <property type="match status" value="1"/>
</dbReference>
<evidence type="ECO:0000256" key="4">
    <source>
        <dbReference type="ARBA" id="ARBA00022679"/>
    </source>
</evidence>
<name>A0A170PSE1_9ZZZZ</name>
<dbReference type="Gene3D" id="3.40.50.150">
    <property type="entry name" value="Vaccinia Virus protein VP39"/>
    <property type="match status" value="1"/>
</dbReference>
<comment type="catalytic activity">
    <reaction evidence="1">
        <text>guanosine(46) in tRNA + S-adenosyl-L-methionine = N(7)-methylguanosine(46) in tRNA + S-adenosyl-L-homocysteine</text>
        <dbReference type="Rhea" id="RHEA:42708"/>
        <dbReference type="Rhea" id="RHEA-COMP:10188"/>
        <dbReference type="Rhea" id="RHEA-COMP:10189"/>
        <dbReference type="ChEBI" id="CHEBI:57856"/>
        <dbReference type="ChEBI" id="CHEBI:59789"/>
        <dbReference type="ChEBI" id="CHEBI:74269"/>
        <dbReference type="ChEBI" id="CHEBI:74480"/>
        <dbReference type="EC" id="2.1.1.33"/>
    </reaction>
</comment>
<sequence length="225" mass="25639">MRPKRQIRSFVRREGRITPAQREALAKLWTRYGIEDNDALLDCALLFGPGKPLTVEIGFGDGQCLRQLANANQDMAYIGIESHRPGAGRLLMSLQEDALTNVKVLIDDAVDILTTRIASQSVNEFLIFFPDPWPKKRHHKRRLVNTDFLSSLARCLKPNGLIHVATDWDDYAKTIVDLIRAESRLHNLSKQGFSPRPASRPETKYERRGVRLGHQVYDIIARRCP</sequence>
<dbReference type="GO" id="GO:0008176">
    <property type="term" value="F:tRNA (guanine(46)-N7)-methyltransferase activity"/>
    <property type="evidence" value="ECO:0007669"/>
    <property type="project" value="UniProtKB-EC"/>
</dbReference>
<dbReference type="NCBIfam" id="TIGR00091">
    <property type="entry name" value="tRNA (guanosine(46)-N7)-methyltransferase TrmB"/>
    <property type="match status" value="1"/>
</dbReference>
<dbReference type="InterPro" id="IPR055361">
    <property type="entry name" value="tRNA_methyltr_TrmB_bact"/>
</dbReference>
<evidence type="ECO:0000256" key="2">
    <source>
        <dbReference type="ARBA" id="ARBA00011977"/>
    </source>
</evidence>
<dbReference type="PANTHER" id="PTHR23417:SF14">
    <property type="entry name" value="PENTACOTRIPEPTIDE-REPEAT REGION OF PRORP DOMAIN-CONTAINING PROTEIN"/>
    <property type="match status" value="1"/>
</dbReference>
<dbReference type="AlphaFoldDB" id="A0A170PSE1"/>
<dbReference type="GO" id="GO:0043527">
    <property type="term" value="C:tRNA methyltransferase complex"/>
    <property type="evidence" value="ECO:0007669"/>
    <property type="project" value="TreeGrafter"/>
</dbReference>
<evidence type="ECO:0000256" key="3">
    <source>
        <dbReference type="ARBA" id="ARBA00022603"/>
    </source>
</evidence>
<dbReference type="EMBL" id="CZRL01000107">
    <property type="protein sequence ID" value="CUS54956.1"/>
    <property type="molecule type" value="Genomic_DNA"/>
</dbReference>
<dbReference type="PROSITE" id="PS51625">
    <property type="entry name" value="SAM_MT_TRMB"/>
    <property type="match status" value="1"/>
</dbReference>
<organism evidence="7">
    <name type="scientific">hydrothermal vent metagenome</name>
    <dbReference type="NCBI Taxonomy" id="652676"/>
    <lineage>
        <taxon>unclassified sequences</taxon>
        <taxon>metagenomes</taxon>
        <taxon>ecological metagenomes</taxon>
    </lineage>
</organism>
<proteinExistence type="inferred from homology"/>
<accession>A0A170PSE1</accession>
<keyword evidence="3 7" id="KW-0489">Methyltransferase</keyword>
<dbReference type="SUPFAM" id="SSF53335">
    <property type="entry name" value="S-adenosyl-L-methionine-dependent methyltransferases"/>
    <property type="match status" value="1"/>
</dbReference>
<keyword evidence="4 7" id="KW-0808">Transferase</keyword>
<keyword evidence="6" id="KW-0819">tRNA processing</keyword>
<evidence type="ECO:0000313" key="7">
    <source>
        <dbReference type="EMBL" id="CUS54956.1"/>
    </source>
</evidence>
<gene>
    <name evidence="7" type="ORF">MGWOODY_XGa1946</name>
</gene>
<evidence type="ECO:0000256" key="1">
    <source>
        <dbReference type="ARBA" id="ARBA00000142"/>
    </source>
</evidence>
<evidence type="ECO:0000256" key="6">
    <source>
        <dbReference type="ARBA" id="ARBA00022694"/>
    </source>
</evidence>
<evidence type="ECO:0000256" key="5">
    <source>
        <dbReference type="ARBA" id="ARBA00022691"/>
    </source>
</evidence>
<dbReference type="InterPro" id="IPR003358">
    <property type="entry name" value="tRNA_(Gua-N-7)_MeTrfase_Trmb"/>
</dbReference>
<keyword evidence="5" id="KW-0949">S-adenosyl-L-methionine</keyword>
<dbReference type="PANTHER" id="PTHR23417">
    <property type="entry name" value="3-DEOXY-D-MANNO-OCTULOSONIC-ACID TRANSFERASE/TRNA GUANINE-N 7 - -METHYLTRANSFERASE"/>
    <property type="match status" value="1"/>
</dbReference>
<dbReference type="EC" id="2.1.1.33" evidence="2"/>